<dbReference type="Proteomes" id="UP000469440">
    <property type="component" value="Unassembled WGS sequence"/>
</dbReference>
<name>A0A6N8I2R3_9FIRM</name>
<keyword evidence="6" id="KW-1185">Reference proteome</keyword>
<dbReference type="AlphaFoldDB" id="A0A6N8I2R3"/>
<organism evidence="5 6">
    <name type="scientific">Caproicibacter fermentans</name>
    <dbReference type="NCBI Taxonomy" id="2576756"/>
    <lineage>
        <taxon>Bacteria</taxon>
        <taxon>Bacillati</taxon>
        <taxon>Bacillota</taxon>
        <taxon>Clostridia</taxon>
        <taxon>Eubacteriales</taxon>
        <taxon>Acutalibacteraceae</taxon>
        <taxon>Caproicibacter</taxon>
    </lineage>
</organism>
<evidence type="ECO:0000256" key="3">
    <source>
        <dbReference type="ARBA" id="ARBA00022840"/>
    </source>
</evidence>
<comment type="similarity">
    <text evidence="1">Belongs to the Mg-chelatase subunits D/I family. ComM subfamily.</text>
</comment>
<evidence type="ECO:0000256" key="1">
    <source>
        <dbReference type="ARBA" id="ARBA00006354"/>
    </source>
</evidence>
<dbReference type="InterPro" id="IPR025158">
    <property type="entry name" value="Mg_chelat-rel_C"/>
</dbReference>
<reference evidence="5 6" key="1">
    <citation type="submission" date="2019-09" db="EMBL/GenBank/DDBJ databases">
        <title>Genome sequence of Clostridium sp. EA1.</title>
        <authorList>
            <person name="Poehlein A."/>
            <person name="Bengelsdorf F.R."/>
            <person name="Daniel R."/>
        </authorList>
    </citation>
    <scope>NUCLEOTIDE SEQUENCE [LARGE SCALE GENOMIC DNA]</scope>
    <source>
        <strain evidence="5 6">EA1</strain>
    </source>
</reference>
<dbReference type="InterPro" id="IPR003593">
    <property type="entry name" value="AAA+_ATPase"/>
</dbReference>
<dbReference type="Pfam" id="PF01078">
    <property type="entry name" value="Mg_chelatase"/>
    <property type="match status" value="1"/>
</dbReference>
<dbReference type="InterPro" id="IPR020568">
    <property type="entry name" value="Ribosomal_Su5_D2-typ_SF"/>
</dbReference>
<dbReference type="InterPro" id="IPR014721">
    <property type="entry name" value="Ribsml_uS5_D2-typ_fold_subgr"/>
</dbReference>
<dbReference type="SMART" id="SM00382">
    <property type="entry name" value="AAA"/>
    <property type="match status" value="1"/>
</dbReference>
<dbReference type="Gene3D" id="3.40.50.300">
    <property type="entry name" value="P-loop containing nucleotide triphosphate hydrolases"/>
    <property type="match status" value="1"/>
</dbReference>
<keyword evidence="3" id="KW-0067">ATP-binding</keyword>
<proteinExistence type="inferred from homology"/>
<dbReference type="RefSeq" id="WP_330594055.1">
    <property type="nucleotide sequence ID" value="NZ_VWXL01000089.1"/>
</dbReference>
<keyword evidence="2" id="KW-0547">Nucleotide-binding</keyword>
<evidence type="ECO:0000259" key="4">
    <source>
        <dbReference type="SMART" id="SM00382"/>
    </source>
</evidence>
<dbReference type="SUPFAM" id="SSF52540">
    <property type="entry name" value="P-loop containing nucleoside triphosphate hydrolases"/>
    <property type="match status" value="1"/>
</dbReference>
<sequence>MVSHLYSMGLYGMDSFPVEVEADLSSGLPSFEVVGLPDAAVKESRDRVRSAMKNCGFDFPVSKITVNLAPADKRKEGPIYDLPLFIALMKASSQLAADLEGSVFIGELSLTGELRPVRGILPMTIRARQEGFRRFFVPKQNAAEGAVIQGIEVYPVTDLPQLLKHLNGGGQIAPAQPSPAECGNPQNCPDFADVRGQEEAKRALEIAAAGGHNALLIGPPGSGKSMLARRIPSILPEMTFEETIETTKIHSIAGTLPPGVSLVQVRPFRSPHHTVSPAGLSGGGSIPKPGEISLAHNGVLFLDELPEFSRSSMEVLRQPIENGTVTISRVGGTVSYPCSVMFVAAMNPCPCGYFGHPTRRCTCSPQAVSRYLSRVSGPLLDRLDLHIEVPPVEFEQLDSRVTEESSESIRTRVNAARRIQNDRFRGTGITCNARIRPDRLHEFCRLSDPGRNLLKKAFDRLGLSARAYDRILKVCRTIADLDGSDAIESAHVAEAVQYRSLDRKYWLKEL</sequence>
<dbReference type="SUPFAM" id="SSF54211">
    <property type="entry name" value="Ribosomal protein S5 domain 2-like"/>
    <property type="match status" value="1"/>
</dbReference>
<dbReference type="PANTHER" id="PTHR32039:SF7">
    <property type="entry name" value="COMPETENCE PROTEIN COMM"/>
    <property type="match status" value="1"/>
</dbReference>
<comment type="caution">
    <text evidence="5">The sequence shown here is derived from an EMBL/GenBank/DDBJ whole genome shotgun (WGS) entry which is preliminary data.</text>
</comment>
<feature type="domain" description="AAA+ ATPase" evidence="4">
    <location>
        <begin position="210"/>
        <end position="393"/>
    </location>
</feature>
<dbReference type="PRINTS" id="PR01657">
    <property type="entry name" value="MCMFAMILY"/>
</dbReference>
<dbReference type="Pfam" id="PF13335">
    <property type="entry name" value="Mg_chelatase_C"/>
    <property type="match status" value="1"/>
</dbReference>
<dbReference type="InterPro" id="IPR001208">
    <property type="entry name" value="MCM_dom"/>
</dbReference>
<dbReference type="EMBL" id="VWXL01000089">
    <property type="protein sequence ID" value="MVB12374.1"/>
    <property type="molecule type" value="Genomic_DNA"/>
</dbReference>
<evidence type="ECO:0000256" key="2">
    <source>
        <dbReference type="ARBA" id="ARBA00022741"/>
    </source>
</evidence>
<dbReference type="Gene3D" id="3.30.230.10">
    <property type="match status" value="1"/>
</dbReference>
<dbReference type="InterPro" id="IPR027417">
    <property type="entry name" value="P-loop_NTPase"/>
</dbReference>
<gene>
    <name evidence="5" type="primary">comM</name>
    <name evidence="5" type="ORF">CAFE_31090</name>
</gene>
<accession>A0A6N8I2R3</accession>
<dbReference type="GO" id="GO:0003677">
    <property type="term" value="F:DNA binding"/>
    <property type="evidence" value="ECO:0007669"/>
    <property type="project" value="InterPro"/>
</dbReference>
<dbReference type="NCBIfam" id="TIGR00368">
    <property type="entry name" value="YifB family Mg chelatase-like AAA ATPase"/>
    <property type="match status" value="1"/>
</dbReference>
<dbReference type="Pfam" id="PF13541">
    <property type="entry name" value="ChlI"/>
    <property type="match status" value="1"/>
</dbReference>
<dbReference type="GO" id="GO:0005524">
    <property type="term" value="F:ATP binding"/>
    <property type="evidence" value="ECO:0007669"/>
    <property type="project" value="UniProtKB-KW"/>
</dbReference>
<evidence type="ECO:0000313" key="5">
    <source>
        <dbReference type="EMBL" id="MVB12374.1"/>
    </source>
</evidence>
<evidence type="ECO:0000313" key="6">
    <source>
        <dbReference type="Proteomes" id="UP000469440"/>
    </source>
</evidence>
<dbReference type="InterPro" id="IPR004482">
    <property type="entry name" value="Mg_chelat-rel"/>
</dbReference>
<dbReference type="InterPro" id="IPR000523">
    <property type="entry name" value="Mg_chelatse_chII-like_cat_dom"/>
</dbReference>
<dbReference type="InterPro" id="IPR045006">
    <property type="entry name" value="CHLI-like"/>
</dbReference>
<dbReference type="PANTHER" id="PTHR32039">
    <property type="entry name" value="MAGNESIUM-CHELATASE SUBUNIT CHLI"/>
    <property type="match status" value="1"/>
</dbReference>
<protein>
    <submittedName>
        <fullName evidence="5">Competence protein ComM</fullName>
    </submittedName>
</protein>